<evidence type="ECO:0000256" key="4">
    <source>
        <dbReference type="ARBA" id="ARBA00022833"/>
    </source>
</evidence>
<feature type="compositionally biased region" description="Polar residues" evidence="6">
    <location>
        <begin position="154"/>
        <end position="170"/>
    </location>
</feature>
<feature type="region of interest" description="Disordered" evidence="6">
    <location>
        <begin position="1106"/>
        <end position="1138"/>
    </location>
</feature>
<feature type="compositionally biased region" description="Low complexity" evidence="6">
    <location>
        <begin position="721"/>
        <end position="732"/>
    </location>
</feature>
<comment type="subcellular location">
    <subcellularLocation>
        <location evidence="1">Nucleus</location>
    </subcellularLocation>
</comment>
<dbReference type="InterPro" id="IPR008906">
    <property type="entry name" value="HATC_C_dom"/>
</dbReference>
<dbReference type="PANTHER" id="PTHR46481">
    <property type="entry name" value="ZINC FINGER BED DOMAIN-CONTAINING PROTEIN 4"/>
    <property type="match status" value="1"/>
</dbReference>
<evidence type="ECO:0000256" key="3">
    <source>
        <dbReference type="ARBA" id="ARBA00022771"/>
    </source>
</evidence>
<keyword evidence="9" id="KW-1185">Reference proteome</keyword>
<comment type="caution">
    <text evidence="8">The sequence shown here is derived from an EMBL/GenBank/DDBJ whole genome shotgun (WGS) entry which is preliminary data.</text>
</comment>
<dbReference type="Proteomes" id="UP000078113">
    <property type="component" value="Unassembled WGS sequence"/>
</dbReference>
<dbReference type="AlphaFoldDB" id="A0A8X7N3R7"/>
<keyword evidence="5" id="KW-0539">Nucleus</keyword>
<feature type="region of interest" description="Disordered" evidence="6">
    <location>
        <begin position="403"/>
        <end position="422"/>
    </location>
</feature>
<evidence type="ECO:0000256" key="1">
    <source>
        <dbReference type="ARBA" id="ARBA00004123"/>
    </source>
</evidence>
<accession>A0A8X7N3R7</accession>
<feature type="compositionally biased region" description="Basic and acidic residues" evidence="6">
    <location>
        <begin position="1"/>
        <end position="10"/>
    </location>
</feature>
<dbReference type="Pfam" id="PF05699">
    <property type="entry name" value="Dimer_Tnp_hAT"/>
    <property type="match status" value="1"/>
</dbReference>
<dbReference type="PANTHER" id="PTHR46481:SF10">
    <property type="entry name" value="ZINC FINGER BED DOMAIN-CONTAINING PROTEIN 39"/>
    <property type="match status" value="1"/>
</dbReference>
<dbReference type="SUPFAM" id="SSF140996">
    <property type="entry name" value="Hermes dimerisation domain"/>
    <property type="match status" value="1"/>
</dbReference>
<evidence type="ECO:0000259" key="7">
    <source>
        <dbReference type="Pfam" id="PF05699"/>
    </source>
</evidence>
<feature type="domain" description="HAT C-terminal dimerisation" evidence="7">
    <location>
        <begin position="1016"/>
        <end position="1083"/>
    </location>
</feature>
<reference evidence="8" key="2">
    <citation type="journal article" date="2019" name="IMA Fungus">
        <title>Genome sequencing and comparison of five Tilletia species to identify candidate genes for the detection of regulated species infecting wheat.</title>
        <authorList>
            <person name="Nguyen H.D.T."/>
            <person name="Sultana T."/>
            <person name="Kesanakurti P."/>
            <person name="Hambleton S."/>
        </authorList>
    </citation>
    <scope>NUCLEOTIDE SEQUENCE</scope>
    <source>
        <strain evidence="8">DAOMC 236422</strain>
    </source>
</reference>
<keyword evidence="2" id="KW-0479">Metal-binding</keyword>
<feature type="compositionally biased region" description="Basic and acidic residues" evidence="6">
    <location>
        <begin position="1106"/>
        <end position="1122"/>
    </location>
</feature>
<name>A0A8X7N3R7_9BASI</name>
<feature type="region of interest" description="Disordered" evidence="6">
    <location>
        <begin position="642"/>
        <end position="675"/>
    </location>
</feature>
<organism evidence="8 9">
    <name type="scientific">Tilletia walkeri</name>
    <dbReference type="NCBI Taxonomy" id="117179"/>
    <lineage>
        <taxon>Eukaryota</taxon>
        <taxon>Fungi</taxon>
        <taxon>Dikarya</taxon>
        <taxon>Basidiomycota</taxon>
        <taxon>Ustilaginomycotina</taxon>
        <taxon>Exobasidiomycetes</taxon>
        <taxon>Tilletiales</taxon>
        <taxon>Tilletiaceae</taxon>
        <taxon>Tilletia</taxon>
    </lineage>
</organism>
<evidence type="ECO:0000313" key="8">
    <source>
        <dbReference type="EMBL" id="KAE8265445.1"/>
    </source>
</evidence>
<feature type="region of interest" description="Disordered" evidence="6">
    <location>
        <begin position="721"/>
        <end position="745"/>
    </location>
</feature>
<evidence type="ECO:0000256" key="2">
    <source>
        <dbReference type="ARBA" id="ARBA00022723"/>
    </source>
</evidence>
<feature type="compositionally biased region" description="Basic and acidic residues" evidence="6">
    <location>
        <begin position="120"/>
        <end position="140"/>
    </location>
</feature>
<feature type="compositionally biased region" description="Low complexity" evidence="6">
    <location>
        <begin position="960"/>
        <end position="975"/>
    </location>
</feature>
<feature type="region of interest" description="Disordered" evidence="6">
    <location>
        <begin position="1"/>
        <end position="296"/>
    </location>
</feature>
<evidence type="ECO:0000256" key="5">
    <source>
        <dbReference type="ARBA" id="ARBA00023242"/>
    </source>
</evidence>
<protein>
    <recommendedName>
        <fullName evidence="7">HAT C-terminal dimerisation domain-containing protein</fullName>
    </recommendedName>
</protein>
<dbReference type="GO" id="GO:0008270">
    <property type="term" value="F:zinc ion binding"/>
    <property type="evidence" value="ECO:0007669"/>
    <property type="project" value="UniProtKB-KW"/>
</dbReference>
<evidence type="ECO:0000256" key="6">
    <source>
        <dbReference type="SAM" id="MobiDB-lite"/>
    </source>
</evidence>
<keyword evidence="3" id="KW-0863">Zinc-finger</keyword>
<feature type="region of interest" description="Disordered" evidence="6">
    <location>
        <begin position="953"/>
        <end position="978"/>
    </location>
</feature>
<feature type="compositionally biased region" description="Polar residues" evidence="6">
    <location>
        <begin position="99"/>
        <end position="119"/>
    </location>
</feature>
<feature type="compositionally biased region" description="Polar residues" evidence="6">
    <location>
        <begin position="29"/>
        <end position="49"/>
    </location>
</feature>
<evidence type="ECO:0000313" key="9">
    <source>
        <dbReference type="Proteomes" id="UP000078113"/>
    </source>
</evidence>
<feature type="compositionally biased region" description="Acidic residues" evidence="6">
    <location>
        <begin position="648"/>
        <end position="672"/>
    </location>
</feature>
<feature type="compositionally biased region" description="Low complexity" evidence="6">
    <location>
        <begin position="172"/>
        <end position="190"/>
    </location>
</feature>
<gene>
    <name evidence="8" type="ORF">A4X09_0g6644</name>
</gene>
<sequence length="1138" mass="125321">MNRTLRDPAARKLPARFMDTDAQKVPDMDSSTANATDDTAIEQTDLTSARSKKGSPVTPGPPRISTSASSHAPSSELPNEEPDDGTPPSAQRPKPQPLKRTSPSEIPPSASTSAATRTRIQNDRDFDFFVRRSVTRDIDNRPPPPPAFEPDLSDGNSDSDFHPSRTSTTKRAAAVSATSLNSASTSSVSLGAQHDAAEDQSPSEESVVDLTGSSPLRAGPSAVTTPATGPTKKISTGKDQEQGSSKGANPKKKRKGGAALAVSAAATPIRKEKESSTSNATTTESSKNKASKTSHIEPEDALTFTYRIIPERAQTAWRRAQKESEQRIIAEAAGKPWKAPAGAASDKYVYYNEPYLKSHPSLGRDEVGIAFDCLCCDPVYTAWRPLRDGSTSLLETHLNTRRSIEGRTENSAPGASKDTGPLDRFLVKSSRISGISAPDESLSDMRARLCGVAWVTEEARPMSIVEDKWFLEFLPQSRRNIVPKRRTVSRDVDKSYEAMQGVIRQRLATISGAIHLALDVWTSPNGHSYLGVIGCWQEQGLAQRHVLDMITFTKRHTAEYLAISVKELAERLGISAKIWFIAGDNASVNTAMMHILGRDSDLSRVEGQSSQIRCIAHVLNLISEAIIKPFNKAARSAAINSGSCEGGVADEDEGDWSSDEEAAEGSDEDESDVAGQDDRAISASLHPNQFGSCADDVLISDALARKNVAFLSAQNVRASSASASRSKTTTSSIQPPAPSEELRADSGVVGAQIRQLAWFARKLRYNTRLRESFQQTCSNFSLKEPYSLIRDVATRWNSTMEMIERALVLWEAIIAWQESNHKLIPPKFRLKRGHHSAFQQIIKLLQPLQNATLNFSKKTAPTIGDVVGLYEELDAHYRSVEENEDIAEVWREGARRANAVGATYYGMTDDTRIYYLAVTLHPNMRRPFMKAMKWEASWMDRAEQTLHDVYDAHYRPQPPESQSQSTQPSESQQSTRTASFLQQEMVQMAAAQAAQAPPDPVAEWLKGYLSAGKKGEMVDPLSWWWDQSQKGNDHSGLTALALDIFSAPATSVDAERLFSQAGHHITPLRHRLKARKLGRMVTLGAWFREGWVPDTLLTDFHKKKEQEALKRRAKRQADKEVDQEGEPSNPKRMRLNNE</sequence>
<feature type="compositionally biased region" description="Low complexity" evidence="6">
    <location>
        <begin position="65"/>
        <end position="75"/>
    </location>
</feature>
<dbReference type="GO" id="GO:0046983">
    <property type="term" value="F:protein dimerization activity"/>
    <property type="evidence" value="ECO:0007669"/>
    <property type="project" value="InterPro"/>
</dbReference>
<reference evidence="8" key="1">
    <citation type="submission" date="2016-04" db="EMBL/GenBank/DDBJ databases">
        <authorList>
            <person name="Nguyen H.D."/>
            <person name="Samba Siva P."/>
            <person name="Cullis J."/>
            <person name="Levesque C.A."/>
            <person name="Hambleton S."/>
        </authorList>
    </citation>
    <scope>NUCLEOTIDE SEQUENCE</scope>
    <source>
        <strain evidence="8">DAOMC 236422</strain>
    </source>
</reference>
<keyword evidence="4" id="KW-0862">Zinc</keyword>
<dbReference type="GO" id="GO:0005634">
    <property type="term" value="C:nucleus"/>
    <property type="evidence" value="ECO:0007669"/>
    <property type="project" value="UniProtKB-SubCell"/>
</dbReference>
<proteinExistence type="predicted"/>
<dbReference type="EMBL" id="LWDG02000451">
    <property type="protein sequence ID" value="KAE8265445.1"/>
    <property type="molecule type" value="Genomic_DNA"/>
</dbReference>
<dbReference type="InterPro" id="IPR052035">
    <property type="entry name" value="ZnF_BED_domain_contain"/>
</dbReference>
<dbReference type="SUPFAM" id="SSF53098">
    <property type="entry name" value="Ribonuclease H-like"/>
    <property type="match status" value="1"/>
</dbReference>
<feature type="compositionally biased region" description="Low complexity" evidence="6">
    <location>
        <begin position="276"/>
        <end position="285"/>
    </location>
</feature>
<dbReference type="InterPro" id="IPR012337">
    <property type="entry name" value="RNaseH-like_sf"/>
</dbReference>
<feature type="compositionally biased region" description="Basic and acidic residues" evidence="6">
    <location>
        <begin position="18"/>
        <end position="27"/>
    </location>
</feature>